<reference evidence="6 7" key="1">
    <citation type="submission" date="2018-01" db="EMBL/GenBank/DDBJ databases">
        <title>Halomonas endophytica sp. nov., isolated from storage liquid in the stems of Populus euphratica.</title>
        <authorList>
            <person name="Chen C."/>
        </authorList>
    </citation>
    <scope>NUCLEOTIDE SEQUENCE [LARGE SCALE GENOMIC DNA]</scope>
    <source>
        <strain evidence="6 7">MC28</strain>
    </source>
</reference>
<dbReference type="Gene3D" id="3.30.70.2740">
    <property type="match status" value="1"/>
</dbReference>
<dbReference type="SUPFAM" id="SSF56176">
    <property type="entry name" value="FAD-binding/transporter-associated domain-like"/>
    <property type="match status" value="1"/>
</dbReference>
<organism evidence="6 7">
    <name type="scientific">Billgrantia endophytica</name>
    <dbReference type="NCBI Taxonomy" id="2033802"/>
    <lineage>
        <taxon>Bacteria</taxon>
        <taxon>Pseudomonadati</taxon>
        <taxon>Pseudomonadota</taxon>
        <taxon>Gammaproteobacteria</taxon>
        <taxon>Oceanospirillales</taxon>
        <taxon>Halomonadaceae</taxon>
        <taxon>Billgrantia</taxon>
    </lineage>
</organism>
<evidence type="ECO:0000256" key="3">
    <source>
        <dbReference type="ARBA" id="ARBA00022630"/>
    </source>
</evidence>
<keyword evidence="7" id="KW-1185">Reference proteome</keyword>
<dbReference type="InterPro" id="IPR016164">
    <property type="entry name" value="FAD-linked_Oxase-like_C"/>
</dbReference>
<dbReference type="Gene3D" id="3.30.465.10">
    <property type="match status" value="1"/>
</dbReference>
<dbReference type="InterPro" id="IPR036318">
    <property type="entry name" value="FAD-bd_PCMH-like_sf"/>
</dbReference>
<evidence type="ECO:0000256" key="2">
    <source>
        <dbReference type="ARBA" id="ARBA00008000"/>
    </source>
</evidence>
<evidence type="ECO:0000313" key="7">
    <source>
        <dbReference type="Proteomes" id="UP000235803"/>
    </source>
</evidence>
<keyword evidence="4" id="KW-0274">FAD</keyword>
<dbReference type="RefSeq" id="WP_102651450.1">
    <property type="nucleotide sequence ID" value="NZ_PNRF01000001.1"/>
</dbReference>
<dbReference type="Gene3D" id="3.30.43.10">
    <property type="entry name" value="Uridine Diphospho-n-acetylenolpyruvylglucosamine Reductase, domain 2"/>
    <property type="match status" value="1"/>
</dbReference>
<dbReference type="Pfam" id="PF02913">
    <property type="entry name" value="FAD-oxidase_C"/>
    <property type="match status" value="1"/>
</dbReference>
<dbReference type="PANTHER" id="PTHR43716">
    <property type="entry name" value="D-2-HYDROXYGLUTARATE DEHYDROGENASE, MITOCHONDRIAL"/>
    <property type="match status" value="1"/>
</dbReference>
<dbReference type="InterPro" id="IPR016169">
    <property type="entry name" value="FAD-bd_PCMH_sub2"/>
</dbReference>
<comment type="similarity">
    <text evidence="2">Belongs to the FAD-binding oxidoreductase/transferase type 4 family.</text>
</comment>
<evidence type="ECO:0000259" key="5">
    <source>
        <dbReference type="PROSITE" id="PS51387"/>
    </source>
</evidence>
<accession>A0A2N7UEF9</accession>
<dbReference type="InterPro" id="IPR004113">
    <property type="entry name" value="FAD-bd_oxidored_4_C"/>
</dbReference>
<dbReference type="InterPro" id="IPR016171">
    <property type="entry name" value="Vanillyl_alc_oxidase_C-sub2"/>
</dbReference>
<dbReference type="Proteomes" id="UP000235803">
    <property type="component" value="Unassembled WGS sequence"/>
</dbReference>
<dbReference type="Gene3D" id="3.30.70.2190">
    <property type="match status" value="1"/>
</dbReference>
<dbReference type="Pfam" id="PF01565">
    <property type="entry name" value="FAD_binding_4"/>
    <property type="match status" value="1"/>
</dbReference>
<dbReference type="GO" id="GO:0071949">
    <property type="term" value="F:FAD binding"/>
    <property type="evidence" value="ECO:0007669"/>
    <property type="project" value="InterPro"/>
</dbReference>
<dbReference type="InterPro" id="IPR051264">
    <property type="entry name" value="FAD-oxidored/transferase_4"/>
</dbReference>
<dbReference type="EMBL" id="PNRF01000001">
    <property type="protein sequence ID" value="PMR78771.1"/>
    <property type="molecule type" value="Genomic_DNA"/>
</dbReference>
<dbReference type="InterPro" id="IPR016167">
    <property type="entry name" value="FAD-bd_PCMH_sub1"/>
</dbReference>
<sequence>MTPAHAKASNAILPEGFAQALAHVCSKNTLITDSDSMQRFLIEERSLFTSNAEIVVAPSTAQEVSRIISLCAQWEVPVVPQGGNTGLVGGTVAGRGEVLMSLQKLNRILEVDAENFTITVEAGCILADVQKAASDVGCFFPLSLGAEGSCTIGGNIASNAGGIGVLKYGNTRELTLGLEVILSDGRIWNGMRPLYKDNTGYSLKNLFIGSEGSLGIVTKAILKLYPAHIQRKKAFCALNSPRDALTLLALARKRSGDDVTAFELMSRFSLEIVTKHTDNNEPFSESYPWYALIEFSTSRTGNDLELLFEAFAEEAFETGLILDAVVAQSVDQEQRLAALRESIPEAQKKAGGSIKHDVSVPVSKVPDLIEKASAAVLALIPDAKICAFGHVGDGNVHFNVTQPDGADRKVFLERWDDVNAVVYEATTQLGGSISAEHGIGLLKVYEINHYRDPVEGELMRTIKAALDPYNIMNPGKLVAS</sequence>
<dbReference type="SUPFAM" id="SSF55103">
    <property type="entry name" value="FAD-linked oxidases, C-terminal domain"/>
    <property type="match status" value="1"/>
</dbReference>
<gene>
    <name evidence="6" type="ORF">C1H69_00440</name>
</gene>
<evidence type="ECO:0000256" key="1">
    <source>
        <dbReference type="ARBA" id="ARBA00001974"/>
    </source>
</evidence>
<dbReference type="AlphaFoldDB" id="A0A2N7UEF9"/>
<comment type="cofactor">
    <cofactor evidence="1">
        <name>FAD</name>
        <dbReference type="ChEBI" id="CHEBI:57692"/>
    </cofactor>
</comment>
<dbReference type="PROSITE" id="PS51387">
    <property type="entry name" value="FAD_PCMH"/>
    <property type="match status" value="1"/>
</dbReference>
<comment type="caution">
    <text evidence="6">The sequence shown here is derived from an EMBL/GenBank/DDBJ whole genome shotgun (WGS) entry which is preliminary data.</text>
</comment>
<dbReference type="OrthoDB" id="9811557at2"/>
<dbReference type="InterPro" id="IPR006094">
    <property type="entry name" value="Oxid_FAD_bind_N"/>
</dbReference>
<proteinExistence type="inferred from homology"/>
<keyword evidence="3" id="KW-0285">Flavoprotein</keyword>
<evidence type="ECO:0000313" key="6">
    <source>
        <dbReference type="EMBL" id="PMR78771.1"/>
    </source>
</evidence>
<dbReference type="FunFam" id="1.10.45.10:FF:000001">
    <property type="entry name" value="D-lactate dehydrogenase mitochondrial"/>
    <property type="match status" value="1"/>
</dbReference>
<name>A0A2N7UEF9_9GAMM</name>
<feature type="domain" description="FAD-binding PCMH-type" evidence="5">
    <location>
        <begin position="48"/>
        <end position="227"/>
    </location>
</feature>
<dbReference type="GO" id="GO:0022904">
    <property type="term" value="P:respiratory electron transport chain"/>
    <property type="evidence" value="ECO:0007669"/>
    <property type="project" value="TreeGrafter"/>
</dbReference>
<dbReference type="PANTHER" id="PTHR43716:SF2">
    <property type="entry name" value="BLL6224 PROTEIN"/>
    <property type="match status" value="1"/>
</dbReference>
<dbReference type="Gene3D" id="1.10.45.10">
    <property type="entry name" value="Vanillyl-alcohol Oxidase, Chain A, domain 4"/>
    <property type="match status" value="1"/>
</dbReference>
<dbReference type="InterPro" id="IPR016166">
    <property type="entry name" value="FAD-bd_PCMH"/>
</dbReference>
<protein>
    <submittedName>
        <fullName evidence="6">Hydroxyacid dehydrogenase</fullName>
    </submittedName>
</protein>
<evidence type="ECO:0000256" key="4">
    <source>
        <dbReference type="ARBA" id="ARBA00022827"/>
    </source>
</evidence>
<dbReference type="GO" id="GO:0003824">
    <property type="term" value="F:catalytic activity"/>
    <property type="evidence" value="ECO:0007669"/>
    <property type="project" value="InterPro"/>
</dbReference>